<evidence type="ECO:0000256" key="1">
    <source>
        <dbReference type="SAM" id="MobiDB-lite"/>
    </source>
</evidence>
<accession>A0A0A2VK04</accession>
<dbReference type="AlphaFoldDB" id="A0A0A2VK04"/>
<protein>
    <submittedName>
        <fullName evidence="2">Uncharacterized protein</fullName>
    </submittedName>
</protein>
<dbReference type="HOGENOM" id="CLU_1960243_0_0_1"/>
<keyword evidence="3" id="KW-1185">Reference proteome</keyword>
<dbReference type="KEGG" id="pbl:PAAG_12145"/>
<dbReference type="EMBL" id="KN294007">
    <property type="protein sequence ID" value="KGQ01199.1"/>
    <property type="molecule type" value="Genomic_DNA"/>
</dbReference>
<feature type="compositionally biased region" description="Polar residues" evidence="1">
    <location>
        <begin position="119"/>
        <end position="128"/>
    </location>
</feature>
<dbReference type="Proteomes" id="UP000002059">
    <property type="component" value="Partially assembled WGS sequence"/>
</dbReference>
<name>A0A0A2VK04_PARBA</name>
<proteinExistence type="predicted"/>
<evidence type="ECO:0000313" key="3">
    <source>
        <dbReference type="Proteomes" id="UP000002059"/>
    </source>
</evidence>
<dbReference type="VEuPathDB" id="FungiDB:PAAG_12145"/>
<feature type="region of interest" description="Disordered" evidence="1">
    <location>
        <begin position="107"/>
        <end position="128"/>
    </location>
</feature>
<gene>
    <name evidence="2" type="ORF">PAAG_12145</name>
</gene>
<dbReference type="GeneID" id="26970897"/>
<reference evidence="2 3" key="1">
    <citation type="journal article" date="2011" name="PLoS Genet.">
        <title>Comparative genomic analysis of human fungal pathogens causing paracoccidioidomycosis.</title>
        <authorList>
            <person name="Desjardins C.A."/>
            <person name="Champion M.D."/>
            <person name="Holder J.W."/>
            <person name="Muszewska A."/>
            <person name="Goldberg J."/>
            <person name="Bailao A.M."/>
            <person name="Brigido M.M."/>
            <person name="Ferreira M.E."/>
            <person name="Garcia A.M."/>
            <person name="Grynberg M."/>
            <person name="Gujja S."/>
            <person name="Heiman D.I."/>
            <person name="Henn M.R."/>
            <person name="Kodira C.D."/>
            <person name="Leon-Narvaez H."/>
            <person name="Longo L.V."/>
            <person name="Ma L.J."/>
            <person name="Malavazi I."/>
            <person name="Matsuo A.L."/>
            <person name="Morais F.V."/>
            <person name="Pereira M."/>
            <person name="Rodriguez-Brito S."/>
            <person name="Sakthikumar S."/>
            <person name="Salem-Izacc S.M."/>
            <person name="Sykes S.M."/>
            <person name="Teixeira M.M."/>
            <person name="Vallejo M.C."/>
            <person name="Walter M.E."/>
            <person name="Yandava C."/>
            <person name="Young S."/>
            <person name="Zeng Q."/>
            <person name="Zucker J."/>
            <person name="Felipe M.S."/>
            <person name="Goldman G.H."/>
            <person name="Haas B.J."/>
            <person name="McEwen J.G."/>
            <person name="Nino-Vega G."/>
            <person name="Puccia R."/>
            <person name="San-Blas G."/>
            <person name="Soares C.M."/>
            <person name="Birren B.W."/>
            <person name="Cuomo C.A."/>
        </authorList>
    </citation>
    <scope>NUCLEOTIDE SEQUENCE [LARGE SCALE GENOMIC DNA]</scope>
    <source>
        <strain evidence="3">ATCC MYA-826 / Pb01</strain>
    </source>
</reference>
<sequence length="128" mass="14282">MQYTQQMVSNARRLLKFFWREPSAEGSGGKNKGREKFKQAARNLQGIQSNAAFIEKEDLGEIWNLGLGTLELNVRWEEVEIFLSKGGSTDGKRRCFKQVLAQRDKPLQILAADKPTDTPPDSGTAGSP</sequence>
<evidence type="ECO:0000313" key="2">
    <source>
        <dbReference type="EMBL" id="KGQ01199.1"/>
    </source>
</evidence>
<organism evidence="2 3">
    <name type="scientific">Paracoccidioides lutzii (strain ATCC MYA-826 / Pb01)</name>
    <name type="common">Paracoccidioides brasiliensis</name>
    <dbReference type="NCBI Taxonomy" id="502779"/>
    <lineage>
        <taxon>Eukaryota</taxon>
        <taxon>Fungi</taxon>
        <taxon>Dikarya</taxon>
        <taxon>Ascomycota</taxon>
        <taxon>Pezizomycotina</taxon>
        <taxon>Eurotiomycetes</taxon>
        <taxon>Eurotiomycetidae</taxon>
        <taxon>Onygenales</taxon>
        <taxon>Ajellomycetaceae</taxon>
        <taxon>Paracoccidioides</taxon>
    </lineage>
</organism>
<dbReference type="RefSeq" id="XP_015702747.1">
    <property type="nucleotide sequence ID" value="XM_015847672.1"/>
</dbReference>